<proteinExistence type="predicted"/>
<dbReference type="InterPro" id="IPR003961">
    <property type="entry name" value="FN3_dom"/>
</dbReference>
<dbReference type="Pfam" id="PF00754">
    <property type="entry name" value="F5_F8_type_C"/>
    <property type="match status" value="1"/>
</dbReference>
<dbReference type="EMBL" id="SMKX01000061">
    <property type="protein sequence ID" value="TDD57987.1"/>
    <property type="molecule type" value="Genomic_DNA"/>
</dbReference>
<dbReference type="SMART" id="SM00060">
    <property type="entry name" value="FN3"/>
    <property type="match status" value="1"/>
</dbReference>
<sequence length="529" mass="56261">MKRMRQFAAVLPLVLVAGIGGTAAIAGPTADVLLSQGKGVLASSVEDNTTTEDKAVDGSTTTRWASVEGVDPQWIQVDLGQPADVHRVKVTWEAAYAKDYRLEISDDGATFTTVKTLTNQNGATDDITGLTGHGRYVRLVGTKRATAYGYSLFELEVYGATDSTGDTQAPTVPTGLTSTAVTSSSIALSWNASTDNVGLAGYDVLRNGVAVAIAPTTSYTDAGLTADTSYSYSVRARDLADNVSAASPPITAQTGAAGAGQFVIAAAGDIAKACSASSTSCIHPKSAKVVDYIKPVNIVTMGDNQYSSGTLSEYQNYYDKTWGKFKSITKPAPGNHESYDSPAFSGYEKYYGTAAKPQGKRYYSWDKGNWHFVALDSNDFVGGSDSAQMAWLKADLAATNKGCIATYSHHPRWNTGARGHDDSLGPLWKVMTDNKVDLVLVGHEHHYERFFPLNNSGQQDPNGTVEIIGGMAGASQRDLGPAKPITAKRLNSYGVLKLTMTDNSFNSQLIGLNNEVLDSSPTYTCRAKP</sequence>
<dbReference type="SUPFAM" id="SSF49265">
    <property type="entry name" value="Fibronectin type III"/>
    <property type="match status" value="1"/>
</dbReference>
<organism evidence="9 10">
    <name type="scientific">Kribbella antibiotica</name>
    <dbReference type="NCBI Taxonomy" id="190195"/>
    <lineage>
        <taxon>Bacteria</taxon>
        <taxon>Bacillati</taxon>
        <taxon>Actinomycetota</taxon>
        <taxon>Actinomycetes</taxon>
        <taxon>Propionibacteriales</taxon>
        <taxon>Kribbellaceae</taxon>
        <taxon>Kribbella</taxon>
    </lineage>
</organism>
<dbReference type="SUPFAM" id="SSF49785">
    <property type="entry name" value="Galactose-binding domain-like"/>
    <property type="match status" value="1"/>
</dbReference>
<dbReference type="CDD" id="cd00063">
    <property type="entry name" value="FN3"/>
    <property type="match status" value="1"/>
</dbReference>
<feature type="chain" id="PRO_5020385366" evidence="6">
    <location>
        <begin position="27"/>
        <end position="529"/>
    </location>
</feature>
<evidence type="ECO:0000256" key="5">
    <source>
        <dbReference type="ARBA" id="ARBA00023326"/>
    </source>
</evidence>
<evidence type="ECO:0000313" key="10">
    <source>
        <dbReference type="Proteomes" id="UP000295124"/>
    </source>
</evidence>
<evidence type="ECO:0000256" key="3">
    <source>
        <dbReference type="ARBA" id="ARBA00023277"/>
    </source>
</evidence>
<evidence type="ECO:0000259" key="7">
    <source>
        <dbReference type="PROSITE" id="PS50022"/>
    </source>
</evidence>
<evidence type="ECO:0000256" key="1">
    <source>
        <dbReference type="ARBA" id="ARBA00022729"/>
    </source>
</evidence>
<dbReference type="Proteomes" id="UP000295124">
    <property type="component" value="Unassembled WGS sequence"/>
</dbReference>
<keyword evidence="3" id="KW-0119">Carbohydrate metabolism</keyword>
<dbReference type="GO" id="GO:0016798">
    <property type="term" value="F:hydrolase activity, acting on glycosyl bonds"/>
    <property type="evidence" value="ECO:0007669"/>
    <property type="project" value="UniProtKB-KW"/>
</dbReference>
<dbReference type="PANTHER" id="PTHR45867">
    <property type="entry name" value="PURPLE ACID PHOSPHATASE"/>
    <property type="match status" value="1"/>
</dbReference>
<dbReference type="AlphaFoldDB" id="A0A4V2YPH1"/>
<dbReference type="Pfam" id="PF00041">
    <property type="entry name" value="fn3"/>
    <property type="match status" value="1"/>
</dbReference>
<gene>
    <name evidence="9" type="ORF">E1263_21230</name>
</gene>
<evidence type="ECO:0000259" key="8">
    <source>
        <dbReference type="PROSITE" id="PS50853"/>
    </source>
</evidence>
<dbReference type="InterPro" id="IPR029052">
    <property type="entry name" value="Metallo-depent_PP-like"/>
</dbReference>
<feature type="domain" description="Fibronectin type-III" evidence="8">
    <location>
        <begin position="172"/>
        <end position="257"/>
    </location>
</feature>
<evidence type="ECO:0000313" key="9">
    <source>
        <dbReference type="EMBL" id="TDD57987.1"/>
    </source>
</evidence>
<keyword evidence="5" id="KW-0624">Polysaccharide degradation</keyword>
<keyword evidence="1 6" id="KW-0732">Signal</keyword>
<evidence type="ECO:0000256" key="2">
    <source>
        <dbReference type="ARBA" id="ARBA00022801"/>
    </source>
</evidence>
<keyword evidence="10" id="KW-1185">Reference proteome</keyword>
<dbReference type="InterPro" id="IPR036116">
    <property type="entry name" value="FN3_sf"/>
</dbReference>
<dbReference type="FunFam" id="2.60.40.10:FF:001114">
    <property type="entry name" value="Chitinase A1"/>
    <property type="match status" value="1"/>
</dbReference>
<protein>
    <submittedName>
        <fullName evidence="9">Alkaline phosphatase</fullName>
    </submittedName>
</protein>
<reference evidence="9 10" key="1">
    <citation type="submission" date="2019-03" db="EMBL/GenBank/DDBJ databases">
        <title>Draft genome sequences of novel Actinobacteria.</title>
        <authorList>
            <person name="Sahin N."/>
            <person name="Ay H."/>
            <person name="Saygin H."/>
        </authorList>
    </citation>
    <scope>NUCLEOTIDE SEQUENCE [LARGE SCALE GENOMIC DNA]</scope>
    <source>
        <strain evidence="9 10">JCM 13523</strain>
    </source>
</reference>
<feature type="signal peptide" evidence="6">
    <location>
        <begin position="1"/>
        <end position="26"/>
    </location>
</feature>
<dbReference type="PROSITE" id="PS50022">
    <property type="entry name" value="FA58C_3"/>
    <property type="match status" value="1"/>
</dbReference>
<accession>A0A4V2YPH1</accession>
<dbReference type="GO" id="GO:0000272">
    <property type="term" value="P:polysaccharide catabolic process"/>
    <property type="evidence" value="ECO:0007669"/>
    <property type="project" value="UniProtKB-KW"/>
</dbReference>
<evidence type="ECO:0000256" key="4">
    <source>
        <dbReference type="ARBA" id="ARBA00023295"/>
    </source>
</evidence>
<dbReference type="InterPro" id="IPR008979">
    <property type="entry name" value="Galactose-bd-like_sf"/>
</dbReference>
<dbReference type="InterPro" id="IPR000421">
    <property type="entry name" value="FA58C"/>
</dbReference>
<dbReference type="SUPFAM" id="SSF56300">
    <property type="entry name" value="Metallo-dependent phosphatases"/>
    <property type="match status" value="1"/>
</dbReference>
<dbReference type="PROSITE" id="PS50853">
    <property type="entry name" value="FN3"/>
    <property type="match status" value="1"/>
</dbReference>
<dbReference type="Gene3D" id="2.60.120.260">
    <property type="entry name" value="Galactose-binding domain-like"/>
    <property type="match status" value="1"/>
</dbReference>
<dbReference type="Gene3D" id="2.60.40.10">
    <property type="entry name" value="Immunoglobulins"/>
    <property type="match status" value="1"/>
</dbReference>
<comment type="caution">
    <text evidence="9">The sequence shown here is derived from an EMBL/GenBank/DDBJ whole genome shotgun (WGS) entry which is preliminary data.</text>
</comment>
<keyword evidence="2" id="KW-0378">Hydrolase</keyword>
<dbReference type="Pfam" id="PF00149">
    <property type="entry name" value="Metallophos"/>
    <property type="match status" value="1"/>
</dbReference>
<evidence type="ECO:0000256" key="6">
    <source>
        <dbReference type="SAM" id="SignalP"/>
    </source>
</evidence>
<dbReference type="InterPro" id="IPR004843">
    <property type="entry name" value="Calcineurin-like_PHP"/>
</dbReference>
<dbReference type="Gene3D" id="3.60.21.10">
    <property type="match status" value="1"/>
</dbReference>
<dbReference type="OrthoDB" id="9804511at2"/>
<name>A0A4V2YPH1_9ACTN</name>
<feature type="domain" description="F5/8 type C" evidence="7">
    <location>
        <begin position="21"/>
        <end position="160"/>
    </location>
</feature>
<dbReference type="InterPro" id="IPR013783">
    <property type="entry name" value="Ig-like_fold"/>
</dbReference>
<keyword evidence="4" id="KW-0326">Glycosidase</keyword>